<keyword evidence="3" id="KW-1185">Reference proteome</keyword>
<evidence type="ECO:0000256" key="1">
    <source>
        <dbReference type="SAM" id="MobiDB-lite"/>
    </source>
</evidence>
<accession>A0AAD8ZSP4</accession>
<dbReference type="AlphaFoldDB" id="A0AAD8ZSP4"/>
<gene>
    <name evidence="2" type="ORF">P4O66_020498</name>
</gene>
<protein>
    <submittedName>
        <fullName evidence="2">Uncharacterized protein</fullName>
    </submittedName>
</protein>
<name>A0AAD8ZSP4_9TELE</name>
<organism evidence="2 3">
    <name type="scientific">Electrophorus voltai</name>
    <dbReference type="NCBI Taxonomy" id="2609070"/>
    <lineage>
        <taxon>Eukaryota</taxon>
        <taxon>Metazoa</taxon>
        <taxon>Chordata</taxon>
        <taxon>Craniata</taxon>
        <taxon>Vertebrata</taxon>
        <taxon>Euteleostomi</taxon>
        <taxon>Actinopterygii</taxon>
        <taxon>Neopterygii</taxon>
        <taxon>Teleostei</taxon>
        <taxon>Ostariophysi</taxon>
        <taxon>Gymnotiformes</taxon>
        <taxon>Gymnotoidei</taxon>
        <taxon>Gymnotidae</taxon>
        <taxon>Electrophorus</taxon>
    </lineage>
</organism>
<reference evidence="2" key="1">
    <citation type="submission" date="2023-03" db="EMBL/GenBank/DDBJ databases">
        <title>Electrophorus voltai genome.</title>
        <authorList>
            <person name="Bian C."/>
        </authorList>
    </citation>
    <scope>NUCLEOTIDE SEQUENCE</scope>
    <source>
        <strain evidence="2">CB-2022</strain>
        <tissue evidence="2">Muscle</tissue>
    </source>
</reference>
<dbReference type="EMBL" id="JAROKS010000004">
    <property type="protein sequence ID" value="KAK1804489.1"/>
    <property type="molecule type" value="Genomic_DNA"/>
</dbReference>
<comment type="caution">
    <text evidence="2">The sequence shown here is derived from an EMBL/GenBank/DDBJ whole genome shotgun (WGS) entry which is preliminary data.</text>
</comment>
<sequence>MIAGSPSEWSLRSRLFACFLHMDEAVYVALHNPPLLVRPAGSQMDPPPFLYLPQLRATQQFCTIPQLVRADRPLDGVPSRSDSKRSATMWFSPPPQCMPTPHPWSMACLLNMESKQLLTGLSPLKKTIAEAPPRIHHVLAARDCSQRTHHQTHCSGSPESRSLHACQCRQGQNEMNPHRGEA</sequence>
<feature type="region of interest" description="Disordered" evidence="1">
    <location>
        <begin position="73"/>
        <end position="92"/>
    </location>
</feature>
<evidence type="ECO:0000313" key="2">
    <source>
        <dbReference type="EMBL" id="KAK1804489.1"/>
    </source>
</evidence>
<evidence type="ECO:0000313" key="3">
    <source>
        <dbReference type="Proteomes" id="UP001239994"/>
    </source>
</evidence>
<proteinExistence type="predicted"/>
<dbReference type="Proteomes" id="UP001239994">
    <property type="component" value="Unassembled WGS sequence"/>
</dbReference>